<feature type="compositionally biased region" description="Polar residues" evidence="1">
    <location>
        <begin position="710"/>
        <end position="721"/>
    </location>
</feature>
<dbReference type="EMBL" id="JARQZJ010000042">
    <property type="protein sequence ID" value="KAK9877452.1"/>
    <property type="molecule type" value="Genomic_DNA"/>
</dbReference>
<sequence length="907" mass="100307">MTVNKSVKKTSAKQTSAGSTTQQSTSKTSKTVSSKVLESKSSKISSEVHESSKKVSSGTLQSSKGNVSKSSSASSLQIADVSHLPINSSNVTYTVTEVLPAGGGEKVTTYETGGATSTEYRHFITQDKSGGHSTNIQQIDSTLNQSTSNISVDSASTYTVTEPKEEYRLTYNMNDSGWNGKFIMEGGSSTTSSKSNTTFTKSSSKNVSSDSKAAITSLDETYIIDNSVRSNEQTQDSRNISYDVSNAKLRNGKIVTTRVDSKNSAGTSAVTMRDKNDFSRDSDRRRTKVLDKGKISTQNLSSSHSTVDEQYTNIGNNATAQSSSYSTVDEQYTNIGNNATAQSSSKITTYYTDNESSGQKSTSTESNTVTMKDTKHSRGTTGWNGKFIYETVDNTFGNSKNSQNVGQSSKTTSSRTSKYQQPTNTTETFLLSEINENILQNQRDGFSNKNSVIIDSSSHDHRTNISKDSKDVVDQFILTEIYDNVEKYGDTKIIRDNNQFDSRTSSTIYRTENSADLKTVKDNSKIYTDERYVTDKYTDVSDTTKRRVGSPLTKRTSPSPTRRRGTDHISTIQNYGTSTDTVDYKSSVVHDSQYTVDQKYASDNYTNVTHISDGNKEPTGRRPASNLSPSRRTGPDSPRTVRNYKKSSDTTDFTSTVVQDSAVVIDEKYVTDEYRNITGTTRKTIGGPRSPSRRKGTSPSPTRRRPVVDQRSSTTYQSSDTDISNFTTTIIQDSKTIIDEKYITDSYTDVSDTSYVQHPRGPRGPKGPRDSAPSPTRRRPLGKQFPDSDTTTLVESYETFTNQLGTDVTSEFISDTTKTITENIIEQEITRDIREFQNEIHRIEDKLNDTTILTRGPEKSPKDRRGPGGKHPEEPIRIIDAVEHVDITVSDIITGNEEKSLLKWKKI</sequence>
<feature type="compositionally biased region" description="Low complexity" evidence="1">
    <location>
        <begin position="550"/>
        <end position="560"/>
    </location>
</feature>
<name>A0AAW1U124_9CUCU</name>
<dbReference type="Proteomes" id="UP001431783">
    <property type="component" value="Unassembled WGS sequence"/>
</dbReference>
<gene>
    <name evidence="2" type="ORF">WA026_018563</name>
</gene>
<feature type="region of interest" description="Disordered" evidence="1">
    <location>
        <begin position="1"/>
        <end position="73"/>
    </location>
</feature>
<feature type="region of interest" description="Disordered" evidence="1">
    <location>
        <begin position="351"/>
        <end position="377"/>
    </location>
</feature>
<keyword evidence="3" id="KW-1185">Reference proteome</keyword>
<feature type="compositionally biased region" description="Polar residues" evidence="1">
    <location>
        <begin position="351"/>
        <end position="371"/>
    </location>
</feature>
<feature type="region of interest" description="Disordered" evidence="1">
    <location>
        <begin position="750"/>
        <end position="790"/>
    </location>
</feature>
<dbReference type="AlphaFoldDB" id="A0AAW1U124"/>
<feature type="compositionally biased region" description="Basic and acidic residues" evidence="1">
    <location>
        <begin position="856"/>
        <end position="874"/>
    </location>
</feature>
<feature type="compositionally biased region" description="Low complexity" evidence="1">
    <location>
        <begin position="408"/>
        <end position="418"/>
    </location>
</feature>
<protein>
    <submittedName>
        <fullName evidence="2">Uncharacterized protein</fullName>
    </submittedName>
</protein>
<feature type="region of interest" description="Disordered" evidence="1">
    <location>
        <begin position="188"/>
        <end position="207"/>
    </location>
</feature>
<evidence type="ECO:0000256" key="1">
    <source>
        <dbReference type="SAM" id="MobiDB-lite"/>
    </source>
</evidence>
<accession>A0AAW1U124</accession>
<proteinExistence type="predicted"/>
<feature type="compositionally biased region" description="Polar residues" evidence="1">
    <location>
        <begin position="568"/>
        <end position="579"/>
    </location>
</feature>
<reference evidence="2 3" key="1">
    <citation type="submission" date="2023-03" db="EMBL/GenBank/DDBJ databases">
        <title>Genome insight into feeding habits of ladybird beetles.</title>
        <authorList>
            <person name="Li H.-S."/>
            <person name="Huang Y.-H."/>
            <person name="Pang H."/>
        </authorList>
    </citation>
    <scope>NUCLEOTIDE SEQUENCE [LARGE SCALE GENOMIC DNA]</scope>
    <source>
        <strain evidence="2">SYSU_2023b</strain>
        <tissue evidence="2">Whole body</tissue>
    </source>
</reference>
<organism evidence="2 3">
    <name type="scientific">Henosepilachna vigintioctopunctata</name>
    <dbReference type="NCBI Taxonomy" id="420089"/>
    <lineage>
        <taxon>Eukaryota</taxon>
        <taxon>Metazoa</taxon>
        <taxon>Ecdysozoa</taxon>
        <taxon>Arthropoda</taxon>
        <taxon>Hexapoda</taxon>
        <taxon>Insecta</taxon>
        <taxon>Pterygota</taxon>
        <taxon>Neoptera</taxon>
        <taxon>Endopterygota</taxon>
        <taxon>Coleoptera</taxon>
        <taxon>Polyphaga</taxon>
        <taxon>Cucujiformia</taxon>
        <taxon>Coccinelloidea</taxon>
        <taxon>Coccinellidae</taxon>
        <taxon>Epilachninae</taxon>
        <taxon>Epilachnini</taxon>
        <taxon>Henosepilachna</taxon>
    </lineage>
</organism>
<feature type="compositionally biased region" description="Basic and acidic residues" evidence="1">
    <location>
        <begin position="37"/>
        <end position="53"/>
    </location>
</feature>
<feature type="region of interest" description="Disordered" evidence="1">
    <location>
        <begin position="679"/>
        <end position="721"/>
    </location>
</feature>
<feature type="region of interest" description="Disordered" evidence="1">
    <location>
        <begin position="540"/>
        <end position="579"/>
    </location>
</feature>
<feature type="region of interest" description="Disordered" evidence="1">
    <location>
        <begin position="607"/>
        <end position="650"/>
    </location>
</feature>
<feature type="region of interest" description="Disordered" evidence="1">
    <location>
        <begin position="852"/>
        <end position="874"/>
    </location>
</feature>
<comment type="caution">
    <text evidence="2">The sequence shown here is derived from an EMBL/GenBank/DDBJ whole genome shotgun (WGS) entry which is preliminary data.</text>
</comment>
<feature type="compositionally biased region" description="Basic residues" evidence="1">
    <location>
        <begin position="1"/>
        <end position="11"/>
    </location>
</feature>
<feature type="compositionally biased region" description="Polar residues" evidence="1">
    <location>
        <begin position="395"/>
        <end position="407"/>
    </location>
</feature>
<feature type="compositionally biased region" description="Low complexity" evidence="1">
    <location>
        <begin position="12"/>
        <end position="36"/>
    </location>
</feature>
<evidence type="ECO:0000313" key="2">
    <source>
        <dbReference type="EMBL" id="KAK9877452.1"/>
    </source>
</evidence>
<feature type="region of interest" description="Disordered" evidence="1">
    <location>
        <begin position="265"/>
        <end position="285"/>
    </location>
</feature>
<feature type="compositionally biased region" description="Basic and acidic residues" evidence="1">
    <location>
        <begin position="272"/>
        <end position="285"/>
    </location>
</feature>
<evidence type="ECO:0000313" key="3">
    <source>
        <dbReference type="Proteomes" id="UP001431783"/>
    </source>
</evidence>
<feature type="region of interest" description="Disordered" evidence="1">
    <location>
        <begin position="395"/>
        <end position="424"/>
    </location>
</feature>
<feature type="compositionally biased region" description="Low complexity" evidence="1">
    <location>
        <begin position="54"/>
        <end position="73"/>
    </location>
</feature>